<dbReference type="RefSeq" id="WP_274687851.1">
    <property type="nucleotide sequence ID" value="NZ_JAPMOU010000005.1"/>
</dbReference>
<name>A0ABT5U8P2_9GAMM</name>
<protein>
    <submittedName>
        <fullName evidence="3">Multiheme c-type cytochrome</fullName>
    </submittedName>
</protein>
<dbReference type="EMBL" id="JAPMOU010000005">
    <property type="protein sequence ID" value="MDE1461489.1"/>
    <property type="molecule type" value="Genomic_DNA"/>
</dbReference>
<evidence type="ECO:0000259" key="2">
    <source>
        <dbReference type="Pfam" id="PF13435"/>
    </source>
</evidence>
<comment type="caution">
    <text evidence="3">The sequence shown here is derived from an EMBL/GenBank/DDBJ whole genome shotgun (WGS) entry which is preliminary data.</text>
</comment>
<sequence length="661" mass="74387">MTRWISFLCCLLFLGQEAANAARLTQEEKRLSEANRAHQTLFNGEKRFVSAKECGACHPKQYREWSVSPHAYAQLSPIFNAMHATTVKLTNGTTGDFCIRCHTPVGMAMEEPIFIENKYRHPISREGVTCVACHRVNQAYGKFSGRINLAEGDLTKPISGPRVSENKGFEKLLKDPEVGLTTEFQAPGIEVHGKIEPFFDLVKPQFCGTCHDVNSMTQLRLEEAYSEYRASPAAKKGISCQDCHMGKEPGVVSGYEQGPAATFEKAHGSTYHSPTRRLTDHSFIGPDYSVIHPGIFPHNPTADRFIRKRFRKYLKGCHDGTEKQRKKSQKRKKTCLTGIDIWSKFNLADGWGTPAFEKAIPAGYRFPKVWSKSKDRITAWQEVIQPNLQLLSEAHEKRLTVLQNGYQLGAAEVSRGWLGDPIVKVELVNGTDGHMVPTGFIGERLVYLNVKVQDAAGQVVFESGDLDPNGDVRDQHSLYVHDGKLPLDDQLHNLQARFLTRNLRGSEREAIIPINHSQTALPFLRPATSPTTLQGRPQGARIHKRSLPPNGRRWVEYQIPKNKIKPGQRYTVEVNLYAQMVPVNLVHTIADVGFDYQMTTEQVVKQLVAGKLLLWQQQIDLSRKGKQQNVAKRMALPENHLYTPAYYQQGRSNVQGGQQND</sequence>
<dbReference type="InterPro" id="IPR036280">
    <property type="entry name" value="Multihaem_cyt_sf"/>
</dbReference>
<keyword evidence="4" id="KW-1185">Reference proteome</keyword>
<evidence type="ECO:0000313" key="3">
    <source>
        <dbReference type="EMBL" id="MDE1461489.1"/>
    </source>
</evidence>
<reference evidence="3 4" key="1">
    <citation type="submission" date="2022-11" db="EMBL/GenBank/DDBJ databases">
        <title>Spartinivicinus poritis sp. nov., isolated from scleractinian coral Porites lutea.</title>
        <authorList>
            <person name="Zhang G."/>
            <person name="Cai L."/>
            <person name="Wei Q."/>
        </authorList>
    </citation>
    <scope>NUCLEOTIDE SEQUENCE [LARGE SCALE GENOMIC DNA]</scope>
    <source>
        <strain evidence="3 4">A2-2</strain>
    </source>
</reference>
<feature type="chain" id="PRO_5047334266" evidence="1">
    <location>
        <begin position="22"/>
        <end position="661"/>
    </location>
</feature>
<feature type="domain" description="Cytochrome c-552/4" evidence="2">
    <location>
        <begin position="53"/>
        <end position="134"/>
    </location>
</feature>
<accession>A0ABT5U8P2</accession>
<proteinExistence type="predicted"/>
<evidence type="ECO:0000256" key="1">
    <source>
        <dbReference type="SAM" id="SignalP"/>
    </source>
</evidence>
<dbReference type="Gene3D" id="1.10.1130.10">
    <property type="entry name" value="Flavocytochrome C3, Chain A"/>
    <property type="match status" value="1"/>
</dbReference>
<dbReference type="InterPro" id="IPR023155">
    <property type="entry name" value="Cyt_c-552/4"/>
</dbReference>
<dbReference type="Pfam" id="PF13435">
    <property type="entry name" value="Cytochrome_C554"/>
    <property type="match status" value="1"/>
</dbReference>
<evidence type="ECO:0000313" key="4">
    <source>
        <dbReference type="Proteomes" id="UP001528823"/>
    </source>
</evidence>
<feature type="signal peptide" evidence="1">
    <location>
        <begin position="1"/>
        <end position="21"/>
    </location>
</feature>
<dbReference type="SUPFAM" id="SSF48695">
    <property type="entry name" value="Multiheme cytochromes"/>
    <property type="match status" value="1"/>
</dbReference>
<dbReference type="Proteomes" id="UP001528823">
    <property type="component" value="Unassembled WGS sequence"/>
</dbReference>
<gene>
    <name evidence="3" type="ORF">ORQ98_05860</name>
</gene>
<organism evidence="3 4">
    <name type="scientific">Spartinivicinus poritis</name>
    <dbReference type="NCBI Taxonomy" id="2994640"/>
    <lineage>
        <taxon>Bacteria</taxon>
        <taxon>Pseudomonadati</taxon>
        <taxon>Pseudomonadota</taxon>
        <taxon>Gammaproteobacteria</taxon>
        <taxon>Oceanospirillales</taxon>
        <taxon>Zooshikellaceae</taxon>
        <taxon>Spartinivicinus</taxon>
    </lineage>
</organism>
<keyword evidence="1" id="KW-0732">Signal</keyword>